<keyword evidence="8 12" id="KW-1133">Transmembrane helix</keyword>
<evidence type="ECO:0000256" key="3">
    <source>
        <dbReference type="ARBA" id="ARBA00008661"/>
    </source>
</evidence>
<evidence type="ECO:0000313" key="15">
    <source>
        <dbReference type="RefSeq" id="XP_004873374.1"/>
    </source>
</evidence>
<dbReference type="PANTHER" id="PTHR11214:SF23">
    <property type="entry name" value="N-ACETYLLACTOSAMINIDE BETA-1,3-N-ACETYLGLUCOSAMINYLTRANSFERASE 3"/>
    <property type="match status" value="1"/>
</dbReference>
<dbReference type="GO" id="GO:0000139">
    <property type="term" value="C:Golgi membrane"/>
    <property type="evidence" value="ECO:0007669"/>
    <property type="project" value="UniProtKB-SubCell"/>
</dbReference>
<dbReference type="PANTHER" id="PTHR11214">
    <property type="entry name" value="BETA-1,3-N-ACETYLGLUCOSAMINYLTRANSFERASE"/>
    <property type="match status" value="1"/>
</dbReference>
<keyword evidence="9 12" id="KW-0333">Golgi apparatus</keyword>
<evidence type="ECO:0000256" key="9">
    <source>
        <dbReference type="ARBA" id="ARBA00023034"/>
    </source>
</evidence>
<comment type="pathway">
    <text evidence="2">Protein modification; protein glycosylation.</text>
</comment>
<evidence type="ECO:0000256" key="12">
    <source>
        <dbReference type="RuleBase" id="RU363063"/>
    </source>
</evidence>
<feature type="region of interest" description="Disordered" evidence="13">
    <location>
        <begin position="115"/>
        <end position="150"/>
    </location>
</feature>
<dbReference type="GO" id="GO:0016266">
    <property type="term" value="P:protein O-linked glycosylation via N-acetyl-galactosamine"/>
    <property type="evidence" value="ECO:0007669"/>
    <property type="project" value="UniProtKB-ARBA"/>
</dbReference>
<dbReference type="FunFam" id="3.90.550.50:FF:000009">
    <property type="entry name" value="Hexosyltransferase"/>
    <property type="match status" value="1"/>
</dbReference>
<keyword evidence="11" id="KW-0325">Glycoprotein</keyword>
<dbReference type="Proteomes" id="UP000694906">
    <property type="component" value="Unplaced"/>
</dbReference>
<dbReference type="GO" id="GO:0008532">
    <property type="term" value="F:N-acetyllactosaminide beta-1,3-N-acetylglucosaminyltransferase activity"/>
    <property type="evidence" value="ECO:0007669"/>
    <property type="project" value="TreeGrafter"/>
</dbReference>
<dbReference type="GO" id="GO:0008499">
    <property type="term" value="F:N-acetyl-beta-D-glucosaminide beta-(1,3)-galactosyltransferase activity"/>
    <property type="evidence" value="ECO:0007669"/>
    <property type="project" value="UniProtKB-ARBA"/>
</dbReference>
<dbReference type="RefSeq" id="XP_004873374.1">
    <property type="nucleotide sequence ID" value="XM_004873317.3"/>
</dbReference>
<accession>A0AAX6QH04</accession>
<keyword evidence="7 12" id="KW-0735">Signal-anchor</keyword>
<comment type="similarity">
    <text evidence="3 12">Belongs to the glycosyltransferase 31 family.</text>
</comment>
<sequence length="449" mass="50055">MQSSADPEVTALQEASRVSRWPLRVHAPTCPAQGPSGGALSSIAQVLLGRLRKLQASTYIPRLPEGPSRDPATRMRWPRARRPDLALALGAVTSLVLLSLHAGPLSSLGIYRRRDIPETPETPGTPAQPPTRPPPAPCLPNTSLAAHPDFAGQPPHVRDFLLYRHCRDFRLLQDPPPAKCAPPVFLLLAIKSSPANYERRDIVRRTWGQERQVQGATLRRLFLVGTSANPHEATKVNRLLALEAREYGDILQWDFHDTFFNLTLKQVLFLEWQKTRCPDASFVLNGDDDVFAHTDNMVAFLLGLDPEHHLFAGHLIQGVGPIRVPWSKYFVPRLVTEDEQYPPYCGGGGFLLSRFTARALQRAASALDLFPIDDVFLGRCLHHQGLRPASHSGVRTAGVHAPSAALSSFDPCFYRELLLVHRFLPYEMLLMWDALSRPDLACGRQKQVY</sequence>
<evidence type="ECO:0000256" key="7">
    <source>
        <dbReference type="ARBA" id="ARBA00022968"/>
    </source>
</evidence>
<protein>
    <recommendedName>
        <fullName evidence="12">Hexosyltransferase</fullName>
        <ecNumber evidence="12">2.4.1.-</ecNumber>
    </recommendedName>
</protein>
<evidence type="ECO:0000256" key="4">
    <source>
        <dbReference type="ARBA" id="ARBA00022676"/>
    </source>
</evidence>
<evidence type="ECO:0000313" key="14">
    <source>
        <dbReference type="Proteomes" id="UP000694906"/>
    </source>
</evidence>
<evidence type="ECO:0000256" key="2">
    <source>
        <dbReference type="ARBA" id="ARBA00004922"/>
    </source>
</evidence>
<dbReference type="GeneID" id="101713138"/>
<reference evidence="15" key="1">
    <citation type="submission" date="2025-08" db="UniProtKB">
        <authorList>
            <consortium name="RefSeq"/>
        </authorList>
    </citation>
    <scope>IDENTIFICATION</scope>
</reference>
<evidence type="ECO:0000256" key="11">
    <source>
        <dbReference type="ARBA" id="ARBA00023180"/>
    </source>
</evidence>
<proteinExistence type="inferred from homology"/>
<organism evidence="14 15">
    <name type="scientific">Heterocephalus glaber</name>
    <name type="common">Naked mole rat</name>
    <dbReference type="NCBI Taxonomy" id="10181"/>
    <lineage>
        <taxon>Eukaryota</taxon>
        <taxon>Metazoa</taxon>
        <taxon>Chordata</taxon>
        <taxon>Craniata</taxon>
        <taxon>Vertebrata</taxon>
        <taxon>Euteleostomi</taxon>
        <taxon>Mammalia</taxon>
        <taxon>Eutheria</taxon>
        <taxon>Euarchontoglires</taxon>
        <taxon>Glires</taxon>
        <taxon>Rodentia</taxon>
        <taxon>Hystricomorpha</taxon>
        <taxon>Bathyergidae</taxon>
        <taxon>Heterocephalus</taxon>
    </lineage>
</organism>
<keyword evidence="4 12" id="KW-0328">Glycosyltransferase</keyword>
<evidence type="ECO:0000256" key="10">
    <source>
        <dbReference type="ARBA" id="ARBA00023136"/>
    </source>
</evidence>
<evidence type="ECO:0000256" key="6">
    <source>
        <dbReference type="ARBA" id="ARBA00022692"/>
    </source>
</evidence>
<dbReference type="AlphaFoldDB" id="A0AAX6QH04"/>
<feature type="transmembrane region" description="Helical" evidence="12">
    <location>
        <begin position="85"/>
        <end position="103"/>
    </location>
</feature>
<feature type="compositionally biased region" description="Pro residues" evidence="13">
    <location>
        <begin position="126"/>
        <end position="138"/>
    </location>
</feature>
<dbReference type="CTD" id="10331"/>
<evidence type="ECO:0000256" key="13">
    <source>
        <dbReference type="SAM" id="MobiDB-lite"/>
    </source>
</evidence>
<evidence type="ECO:0000256" key="1">
    <source>
        <dbReference type="ARBA" id="ARBA00004323"/>
    </source>
</evidence>
<evidence type="ECO:0000256" key="5">
    <source>
        <dbReference type="ARBA" id="ARBA00022679"/>
    </source>
</evidence>
<gene>
    <name evidence="15" type="primary">B3gnt3</name>
</gene>
<dbReference type="Pfam" id="PF01762">
    <property type="entry name" value="Galactosyl_T"/>
    <property type="match status" value="1"/>
</dbReference>
<keyword evidence="5" id="KW-0808">Transferase</keyword>
<dbReference type="GO" id="GO:0030311">
    <property type="term" value="P:poly-N-acetyllactosamine biosynthetic process"/>
    <property type="evidence" value="ECO:0007669"/>
    <property type="project" value="TreeGrafter"/>
</dbReference>
<keyword evidence="14" id="KW-1185">Reference proteome</keyword>
<comment type="subcellular location">
    <subcellularLocation>
        <location evidence="1 12">Golgi apparatus membrane</location>
        <topology evidence="1 12">Single-pass type II membrane protein</topology>
    </subcellularLocation>
</comment>
<evidence type="ECO:0000256" key="8">
    <source>
        <dbReference type="ARBA" id="ARBA00022989"/>
    </source>
</evidence>
<dbReference type="EC" id="2.4.1.-" evidence="12"/>
<dbReference type="InterPro" id="IPR002659">
    <property type="entry name" value="Glyco_trans_31"/>
</dbReference>
<keyword evidence="10 12" id="KW-0472">Membrane</keyword>
<keyword evidence="6 12" id="KW-0812">Transmembrane</keyword>
<name>A0AAX6QH04_HETGA</name>
<dbReference type="Gene3D" id="3.90.550.50">
    <property type="match status" value="1"/>
</dbReference>